<dbReference type="Proteomes" id="UP000198619">
    <property type="component" value="Unassembled WGS sequence"/>
</dbReference>
<dbReference type="RefSeq" id="WP_090039185.1">
    <property type="nucleotide sequence ID" value="NZ_FOKI01000005.1"/>
</dbReference>
<dbReference type="SMART" id="SM00382">
    <property type="entry name" value="AAA"/>
    <property type="match status" value="1"/>
</dbReference>
<dbReference type="InterPro" id="IPR007831">
    <property type="entry name" value="T2SS_GspE_N"/>
</dbReference>
<sequence length="457" mass="52389">MEKMDNILLDLIPREFCKDKNIVPLSMENNKVNILCTDNFDEKHIPYLKFLLKKDINLIKKDKKYVDTLLKKYHWLSNPSNTLNKKNNEFLISKENVTSPYVEFVEELIIKAIEKRASDIHIEPFKNQVLIRLRVLGVLQEEIIINRDDYEGVVGRIKILTNMNITEKRKFQDGKMSFNYSNKEYDLRTSIIPTINGEKLVVRILYKDTKLISLNELKYNEIVLKYLKRELKNQGGIILVTGPTGSGKTTSLYAMLNYLNNEKVNITTIEDPVEYTIKGINQVNVNYCQGVTFSSGLRSTLRQDPDVIMIGEIRDEETAKIAIRAAITGHLVLSTLHTNNAIGAINRLQDMGIEKYLLYDAVKLVISQRLVKVLCSDCKTIIDNKEEALGIKNSFISKGCDKCNFKGVTKRQLISEAMIIDKKQKKQICLETLENDVKNKIKEGTISLEEGRGYLNL</sequence>
<organism evidence="5 6">
    <name type="scientific">Clostridium frigidicarnis</name>
    <dbReference type="NCBI Taxonomy" id="84698"/>
    <lineage>
        <taxon>Bacteria</taxon>
        <taxon>Bacillati</taxon>
        <taxon>Bacillota</taxon>
        <taxon>Clostridia</taxon>
        <taxon>Eubacteriales</taxon>
        <taxon>Clostridiaceae</taxon>
        <taxon>Clostridium</taxon>
    </lineage>
</organism>
<reference evidence="5 6" key="1">
    <citation type="submission" date="2016-10" db="EMBL/GenBank/DDBJ databases">
        <authorList>
            <person name="de Groot N.N."/>
        </authorList>
    </citation>
    <scope>NUCLEOTIDE SEQUENCE [LARGE SCALE GENOMIC DNA]</scope>
    <source>
        <strain evidence="5 6">DSM 12271</strain>
    </source>
</reference>
<name>A0A1I0WGX5_9CLOT</name>
<dbReference type="Gene3D" id="3.40.50.300">
    <property type="entry name" value="P-loop containing nucleotide triphosphate hydrolases"/>
    <property type="match status" value="1"/>
</dbReference>
<dbReference type="GO" id="GO:0016887">
    <property type="term" value="F:ATP hydrolysis activity"/>
    <property type="evidence" value="ECO:0007669"/>
    <property type="project" value="TreeGrafter"/>
</dbReference>
<dbReference type="Pfam" id="PF00437">
    <property type="entry name" value="T2SSE"/>
    <property type="match status" value="1"/>
</dbReference>
<dbReference type="PROSITE" id="PS00662">
    <property type="entry name" value="T2SP_E"/>
    <property type="match status" value="1"/>
</dbReference>
<dbReference type="CDD" id="cd01129">
    <property type="entry name" value="PulE-GspE-like"/>
    <property type="match status" value="1"/>
</dbReference>
<evidence type="ECO:0000259" key="4">
    <source>
        <dbReference type="PROSITE" id="PS00662"/>
    </source>
</evidence>
<evidence type="ECO:0000256" key="1">
    <source>
        <dbReference type="ARBA" id="ARBA00006611"/>
    </source>
</evidence>
<dbReference type="SUPFAM" id="SSF52540">
    <property type="entry name" value="P-loop containing nucleoside triphosphate hydrolases"/>
    <property type="match status" value="1"/>
</dbReference>
<dbReference type="Gene3D" id="3.30.300.160">
    <property type="entry name" value="Type II secretion system, protein E, N-terminal domain"/>
    <property type="match status" value="1"/>
</dbReference>
<dbReference type="PANTHER" id="PTHR30258:SF1">
    <property type="entry name" value="PROTEIN TRANSPORT PROTEIN HOFB HOMOLOG"/>
    <property type="match status" value="1"/>
</dbReference>
<evidence type="ECO:0000256" key="2">
    <source>
        <dbReference type="ARBA" id="ARBA00022741"/>
    </source>
</evidence>
<dbReference type="InterPro" id="IPR037257">
    <property type="entry name" value="T2SS_E_N_sf"/>
</dbReference>
<gene>
    <name evidence="5" type="ORF">SAMN04488528_100595</name>
</gene>
<protein>
    <submittedName>
        <fullName evidence="5">Type IV pilus assembly protein PilB</fullName>
    </submittedName>
</protein>
<dbReference type="AlphaFoldDB" id="A0A1I0WGX5"/>
<keyword evidence="6" id="KW-1185">Reference proteome</keyword>
<dbReference type="PANTHER" id="PTHR30258">
    <property type="entry name" value="TYPE II SECRETION SYSTEM PROTEIN GSPE-RELATED"/>
    <property type="match status" value="1"/>
</dbReference>
<dbReference type="GO" id="GO:0005524">
    <property type="term" value="F:ATP binding"/>
    <property type="evidence" value="ECO:0007669"/>
    <property type="project" value="UniProtKB-KW"/>
</dbReference>
<keyword evidence="2" id="KW-0547">Nucleotide-binding</keyword>
<proteinExistence type="inferred from homology"/>
<dbReference type="InterPro" id="IPR001482">
    <property type="entry name" value="T2SS/T4SS_dom"/>
</dbReference>
<dbReference type="OrthoDB" id="9808272at2"/>
<accession>A0A1I0WGX5</accession>
<feature type="domain" description="Bacterial type II secretion system protein E" evidence="4">
    <location>
        <begin position="301"/>
        <end position="315"/>
    </location>
</feature>
<keyword evidence="3" id="KW-0067">ATP-binding</keyword>
<dbReference type="EMBL" id="FOKI01000005">
    <property type="protein sequence ID" value="SFA88035.1"/>
    <property type="molecule type" value="Genomic_DNA"/>
</dbReference>
<evidence type="ECO:0000313" key="6">
    <source>
        <dbReference type="Proteomes" id="UP000198619"/>
    </source>
</evidence>
<dbReference type="STRING" id="84698.SAMN04488528_100595"/>
<evidence type="ECO:0000313" key="5">
    <source>
        <dbReference type="EMBL" id="SFA88035.1"/>
    </source>
</evidence>
<comment type="similarity">
    <text evidence="1">Belongs to the GSP E family.</text>
</comment>
<dbReference type="InterPro" id="IPR027417">
    <property type="entry name" value="P-loop_NTPase"/>
</dbReference>
<dbReference type="Pfam" id="PF05157">
    <property type="entry name" value="MshEN"/>
    <property type="match status" value="1"/>
</dbReference>
<dbReference type="GO" id="GO:0005886">
    <property type="term" value="C:plasma membrane"/>
    <property type="evidence" value="ECO:0007669"/>
    <property type="project" value="TreeGrafter"/>
</dbReference>
<evidence type="ECO:0000256" key="3">
    <source>
        <dbReference type="ARBA" id="ARBA00022840"/>
    </source>
</evidence>
<dbReference type="InterPro" id="IPR003593">
    <property type="entry name" value="AAA+_ATPase"/>
</dbReference>
<dbReference type="SUPFAM" id="SSF160246">
    <property type="entry name" value="EspE N-terminal domain-like"/>
    <property type="match status" value="1"/>
</dbReference>
<dbReference type="Gene3D" id="3.30.450.90">
    <property type="match status" value="1"/>
</dbReference>